<feature type="transmembrane region" description="Helical" evidence="2">
    <location>
        <begin position="108"/>
        <end position="126"/>
    </location>
</feature>
<evidence type="ECO:0000256" key="2">
    <source>
        <dbReference type="SAM" id="Phobius"/>
    </source>
</evidence>
<sequence length="256" mass="27529">MPGPARRTTPAPHDGSWAPSATYCVPVTDGAEQEPDTAAHDAPEPSIKDQVLEQMGGWQGMVYSTLPVVAFVPANALWGLKGGAIAALAVAALVAGIRLATRTSIQPAISGFFGVAVCVVIAMIVGGNGKGYFLYGIVMQAVFAVVFAVSLLVRWPLVGVLWHLFDDRSKDRTGTEDPAAAHDWRADRRQYRAFAWLTVLWILMFAVRFAVQFALYQNDSVGGLGVARIIMGWPMFAVGVLITFLVARRLTRAAAE</sequence>
<dbReference type="Pfam" id="PF11361">
    <property type="entry name" value="DUF3159"/>
    <property type="match status" value="1"/>
</dbReference>
<dbReference type="PIRSF" id="PIRSF010219">
    <property type="entry name" value="UCP010219"/>
    <property type="match status" value="1"/>
</dbReference>
<evidence type="ECO:0000313" key="3">
    <source>
        <dbReference type="EMBL" id="TWS28828.1"/>
    </source>
</evidence>
<feature type="transmembrane region" description="Helical" evidence="2">
    <location>
        <begin position="84"/>
        <end position="101"/>
    </location>
</feature>
<evidence type="ECO:0000313" key="4">
    <source>
        <dbReference type="Proteomes" id="UP000319375"/>
    </source>
</evidence>
<name>A0A5C5S2B6_9ACTN</name>
<gene>
    <name evidence="3" type="ORF">FK530_11580</name>
</gene>
<reference evidence="3 4" key="1">
    <citation type="submission" date="2019-06" db="EMBL/GenBank/DDBJ databases">
        <title>Tsukamurella conjunctivitidis sp. nov., Tsukamurella assacharolytica sp. nov. and Tsukamurella sputae sp. nov. isolated from patients with conjunctivitis, bacteraemia (lymphoma) and respiratory infection (sputum) in Hong Kong.</title>
        <authorList>
            <person name="Teng J.L.L."/>
            <person name="Lee H.H."/>
            <person name="Fong J.Y.H."/>
            <person name="Fok K.M.N."/>
            <person name="Lau S.K.P."/>
            <person name="Woo P.C.Y."/>
        </authorList>
    </citation>
    <scope>NUCLEOTIDE SEQUENCE [LARGE SCALE GENOMIC DNA]</scope>
    <source>
        <strain evidence="3 4">HKU72</strain>
    </source>
</reference>
<evidence type="ECO:0000256" key="1">
    <source>
        <dbReference type="SAM" id="MobiDB-lite"/>
    </source>
</evidence>
<accession>A0A5C5S2B6</accession>
<feature type="region of interest" description="Disordered" evidence="1">
    <location>
        <begin position="1"/>
        <end position="20"/>
    </location>
</feature>
<keyword evidence="2" id="KW-0472">Membrane</keyword>
<feature type="transmembrane region" description="Helical" evidence="2">
    <location>
        <begin position="194"/>
        <end position="215"/>
    </location>
</feature>
<dbReference type="AlphaFoldDB" id="A0A5C5S2B6"/>
<feature type="transmembrane region" description="Helical" evidence="2">
    <location>
        <begin position="227"/>
        <end position="247"/>
    </location>
</feature>
<keyword evidence="4" id="KW-1185">Reference proteome</keyword>
<feature type="transmembrane region" description="Helical" evidence="2">
    <location>
        <begin position="132"/>
        <end position="153"/>
    </location>
</feature>
<organism evidence="3 4">
    <name type="scientific">Tsukamurella conjunctivitidis</name>
    <dbReference type="NCBI Taxonomy" id="2592068"/>
    <lineage>
        <taxon>Bacteria</taxon>
        <taxon>Bacillati</taxon>
        <taxon>Actinomycetota</taxon>
        <taxon>Actinomycetes</taxon>
        <taxon>Mycobacteriales</taxon>
        <taxon>Tsukamurellaceae</taxon>
        <taxon>Tsukamurella</taxon>
    </lineage>
</organism>
<keyword evidence="2" id="KW-1133">Transmembrane helix</keyword>
<dbReference type="Proteomes" id="UP000319375">
    <property type="component" value="Unassembled WGS sequence"/>
</dbReference>
<dbReference type="EMBL" id="VIGX01000005">
    <property type="protein sequence ID" value="TWS28828.1"/>
    <property type="molecule type" value="Genomic_DNA"/>
</dbReference>
<dbReference type="InterPro" id="IPR016566">
    <property type="entry name" value="UCP010219"/>
</dbReference>
<dbReference type="OrthoDB" id="5244221at2"/>
<comment type="caution">
    <text evidence="3">The sequence shown here is derived from an EMBL/GenBank/DDBJ whole genome shotgun (WGS) entry which is preliminary data.</text>
</comment>
<protein>
    <submittedName>
        <fullName evidence="3">DUF3159 domain-containing protein</fullName>
    </submittedName>
</protein>
<proteinExistence type="predicted"/>
<keyword evidence="2" id="KW-0812">Transmembrane</keyword>